<sequence>MNEIIQKNTDFINIYNKSYRLAAAVFMISNVMDNSEELRTKIKNLSLNLVSMSVNLKDINFLDAKKLSLDLEKNSLELMSMLDIASVSGLVSKMNASILKEEFQSFVLELSKFSEKFENTKNSSVKSIFTVSPNTNTETNIGMSLEMINAGYDLKLGETYRNEQKNAIENGRENGAVNMGVNGNGHKRKDFRKNTVLEFIKGHKDVGIKDIIPNINGCSEKTIQRELLSLINEGKIKKMGERRWSRYSYINK</sequence>
<gene>
    <name evidence="1" type="ORF">A3A96_02735</name>
</gene>
<name>A0A1G2TW87_9BACT</name>
<evidence type="ECO:0000313" key="2">
    <source>
        <dbReference type="Proteomes" id="UP000177707"/>
    </source>
</evidence>
<dbReference type="EMBL" id="MHWB01000011">
    <property type="protein sequence ID" value="OHB01566.1"/>
    <property type="molecule type" value="Genomic_DNA"/>
</dbReference>
<comment type="caution">
    <text evidence="1">The sequence shown here is derived from an EMBL/GenBank/DDBJ whole genome shotgun (WGS) entry which is preliminary data.</text>
</comment>
<proteinExistence type="predicted"/>
<evidence type="ECO:0008006" key="3">
    <source>
        <dbReference type="Google" id="ProtNLM"/>
    </source>
</evidence>
<evidence type="ECO:0000313" key="1">
    <source>
        <dbReference type="EMBL" id="OHB01566.1"/>
    </source>
</evidence>
<dbReference type="Proteomes" id="UP000177707">
    <property type="component" value="Unassembled WGS sequence"/>
</dbReference>
<dbReference type="STRING" id="1802758.A3A96_02735"/>
<dbReference type="InterPro" id="IPR036388">
    <property type="entry name" value="WH-like_DNA-bd_sf"/>
</dbReference>
<accession>A0A1G2TW87</accession>
<dbReference type="Gene3D" id="1.10.10.10">
    <property type="entry name" value="Winged helix-like DNA-binding domain superfamily/Winged helix DNA-binding domain"/>
    <property type="match status" value="1"/>
</dbReference>
<dbReference type="AlphaFoldDB" id="A0A1G2TW87"/>
<organism evidence="1 2">
    <name type="scientific">Candidatus Zambryskibacteria bacterium RIFCSPLOWO2_01_FULL_39_39</name>
    <dbReference type="NCBI Taxonomy" id="1802758"/>
    <lineage>
        <taxon>Bacteria</taxon>
        <taxon>Candidatus Zambryskiibacteriota</taxon>
    </lineage>
</organism>
<protein>
    <recommendedName>
        <fullName evidence="3">HTH deoR-type domain-containing protein</fullName>
    </recommendedName>
</protein>
<reference evidence="1 2" key="1">
    <citation type="journal article" date="2016" name="Nat. Commun.">
        <title>Thousands of microbial genomes shed light on interconnected biogeochemical processes in an aquifer system.</title>
        <authorList>
            <person name="Anantharaman K."/>
            <person name="Brown C.T."/>
            <person name="Hug L.A."/>
            <person name="Sharon I."/>
            <person name="Castelle C.J."/>
            <person name="Probst A.J."/>
            <person name="Thomas B.C."/>
            <person name="Singh A."/>
            <person name="Wilkins M.J."/>
            <person name="Karaoz U."/>
            <person name="Brodie E.L."/>
            <person name="Williams K.H."/>
            <person name="Hubbard S.S."/>
            <person name="Banfield J.F."/>
        </authorList>
    </citation>
    <scope>NUCLEOTIDE SEQUENCE [LARGE SCALE GENOMIC DNA]</scope>
</reference>